<keyword evidence="3" id="KW-1185">Reference proteome</keyword>
<reference evidence="2 3" key="1">
    <citation type="submission" date="2024-02" db="EMBL/GenBank/DDBJ databases">
        <title>First draft genome assembly of two strains of Seiridium cardinale.</title>
        <authorList>
            <person name="Emiliani G."/>
            <person name="Scali E."/>
        </authorList>
    </citation>
    <scope>NUCLEOTIDE SEQUENCE [LARGE SCALE GENOMIC DNA]</scope>
    <source>
        <strain evidence="2 3">BM-138-000479</strain>
    </source>
</reference>
<evidence type="ECO:0000256" key="1">
    <source>
        <dbReference type="SAM" id="MobiDB-lite"/>
    </source>
</evidence>
<proteinExistence type="predicted"/>
<evidence type="ECO:0000313" key="3">
    <source>
        <dbReference type="Proteomes" id="UP001465668"/>
    </source>
</evidence>
<protein>
    <submittedName>
        <fullName evidence="2">Uncharacterized protein</fullName>
    </submittedName>
</protein>
<name>A0ABR2XQ13_9PEZI</name>
<sequence length="201" mass="21543">MADTKKTGKGATVVGKLGDLTPNDLRLVAIAWNCLTDPKIDMDKFATAAGYTSPQSARVCWNTVRRKLEGYFTSLGNGQAGTPTAAPKARGGVKRKKAAVDESEDSTPAPKKRNTPAKAKAVIKTKVDEHHDVAEEEGTDKRSLKGTAIKMEAIKGVPANEDHIDEDKIIVKDEATSNTEFVVAVPEMAADDEPTAEQQLL</sequence>
<comment type="caution">
    <text evidence="2">The sequence shown here is derived from an EMBL/GenBank/DDBJ whole genome shotgun (WGS) entry which is preliminary data.</text>
</comment>
<organism evidence="2 3">
    <name type="scientific">Seiridium cardinale</name>
    <dbReference type="NCBI Taxonomy" id="138064"/>
    <lineage>
        <taxon>Eukaryota</taxon>
        <taxon>Fungi</taxon>
        <taxon>Dikarya</taxon>
        <taxon>Ascomycota</taxon>
        <taxon>Pezizomycotina</taxon>
        <taxon>Sordariomycetes</taxon>
        <taxon>Xylariomycetidae</taxon>
        <taxon>Amphisphaeriales</taxon>
        <taxon>Sporocadaceae</taxon>
        <taxon>Seiridium</taxon>
    </lineage>
</organism>
<feature type="region of interest" description="Disordered" evidence="1">
    <location>
        <begin position="75"/>
        <end position="120"/>
    </location>
</feature>
<gene>
    <name evidence="2" type="ORF">SCAR479_07416</name>
</gene>
<dbReference type="EMBL" id="JARVKM010000031">
    <property type="protein sequence ID" value="KAK9775891.1"/>
    <property type="molecule type" value="Genomic_DNA"/>
</dbReference>
<evidence type="ECO:0000313" key="2">
    <source>
        <dbReference type="EMBL" id="KAK9775891.1"/>
    </source>
</evidence>
<dbReference type="Proteomes" id="UP001465668">
    <property type="component" value="Unassembled WGS sequence"/>
</dbReference>
<accession>A0ABR2XQ13</accession>